<dbReference type="InterPro" id="IPR036890">
    <property type="entry name" value="HATPase_C_sf"/>
</dbReference>
<dbReference type="SUPFAM" id="SSF55874">
    <property type="entry name" value="ATPase domain of HSP90 chaperone/DNA topoisomerase II/histidine kinase"/>
    <property type="match status" value="1"/>
</dbReference>
<evidence type="ECO:0000256" key="8">
    <source>
        <dbReference type="ARBA" id="ARBA00022989"/>
    </source>
</evidence>
<evidence type="ECO:0000313" key="14">
    <source>
        <dbReference type="EMBL" id="TCO60491.1"/>
    </source>
</evidence>
<evidence type="ECO:0000256" key="1">
    <source>
        <dbReference type="ARBA" id="ARBA00000085"/>
    </source>
</evidence>
<dbReference type="SMART" id="SM00388">
    <property type="entry name" value="HisKA"/>
    <property type="match status" value="1"/>
</dbReference>
<dbReference type="InterPro" id="IPR003594">
    <property type="entry name" value="HATPase_dom"/>
</dbReference>
<dbReference type="SMART" id="SM00304">
    <property type="entry name" value="HAMP"/>
    <property type="match status" value="1"/>
</dbReference>
<dbReference type="PANTHER" id="PTHR45436:SF5">
    <property type="entry name" value="SENSOR HISTIDINE KINASE TRCS"/>
    <property type="match status" value="1"/>
</dbReference>
<comment type="catalytic activity">
    <reaction evidence="1">
        <text>ATP + protein L-histidine = ADP + protein N-phospho-L-histidine.</text>
        <dbReference type="EC" id="2.7.13.3"/>
    </reaction>
</comment>
<keyword evidence="8 11" id="KW-1133">Transmembrane helix</keyword>
<comment type="caution">
    <text evidence="14">The sequence shown here is derived from an EMBL/GenBank/DDBJ whole genome shotgun (WGS) entry which is preliminary data.</text>
</comment>
<keyword evidence="7 14" id="KW-0418">Kinase</keyword>
<evidence type="ECO:0000259" key="13">
    <source>
        <dbReference type="PROSITE" id="PS50885"/>
    </source>
</evidence>
<name>A0A4R2JKG5_9PSEU</name>
<sequence length="462" mass="48875">MTRWLRGLSVRARVTVLAFGTVALAVVGVALGSYLIVRAKLYQQFDAQVHSYAQLAASTDSPDEALSTLRTADDRRTDLLVQFVDPNGNPSLAAAERRALPVTALARSVADGRSVDAPETLMVAHDRYRVWTVHRADGGAAQVARDAEGIEHTLFDIGLLHVLVGVAGVAFAAFAGRRLAVAGLRPVDALTSAAERVARTQDLTARIDVAGRGETARLAEAFNSMLTALAASRAAQKRLVQDAGHELRTPMTSLRNNVELLIHAGKDPSRQLRSTDRLLADLGVQVVELSTLIDELIVLAGEEGGQPPAREEVDLAAVVASAVERVGPRAPHVRFEVTTQRANLSGEPASLERAVLNVLDNAAKWSPPTSAVQVTMKVDDEAASIAIADEGPGIADRDLPHVFKRFYRADTARSLPGSGLGLSIVEQIVEQHGGTVRATRAGSGGALVTITLPVDSVATAVS</sequence>
<gene>
    <name evidence="14" type="ORF">EV192_10366</name>
</gene>
<dbReference type="SUPFAM" id="SSF47384">
    <property type="entry name" value="Homodimeric domain of signal transducing histidine kinase"/>
    <property type="match status" value="1"/>
</dbReference>
<dbReference type="PROSITE" id="PS50109">
    <property type="entry name" value="HIS_KIN"/>
    <property type="match status" value="1"/>
</dbReference>
<dbReference type="PANTHER" id="PTHR45436">
    <property type="entry name" value="SENSOR HISTIDINE KINASE YKOH"/>
    <property type="match status" value="1"/>
</dbReference>
<comment type="subcellular location">
    <subcellularLocation>
        <location evidence="2">Cell membrane</location>
    </subcellularLocation>
</comment>
<dbReference type="AlphaFoldDB" id="A0A4R2JKG5"/>
<proteinExistence type="predicted"/>
<dbReference type="CDD" id="cd00082">
    <property type="entry name" value="HisKA"/>
    <property type="match status" value="1"/>
</dbReference>
<dbReference type="CDD" id="cd06225">
    <property type="entry name" value="HAMP"/>
    <property type="match status" value="1"/>
</dbReference>
<evidence type="ECO:0000256" key="3">
    <source>
        <dbReference type="ARBA" id="ARBA00012438"/>
    </source>
</evidence>
<dbReference type="Proteomes" id="UP000295680">
    <property type="component" value="Unassembled WGS sequence"/>
</dbReference>
<dbReference type="Gene3D" id="3.30.565.10">
    <property type="entry name" value="Histidine kinase-like ATPase, C-terminal domain"/>
    <property type="match status" value="1"/>
</dbReference>
<keyword evidence="15" id="KW-1185">Reference proteome</keyword>
<evidence type="ECO:0000256" key="9">
    <source>
        <dbReference type="ARBA" id="ARBA00023012"/>
    </source>
</evidence>
<dbReference type="PRINTS" id="PR00344">
    <property type="entry name" value="BCTRLSENSOR"/>
</dbReference>
<dbReference type="InterPro" id="IPR005467">
    <property type="entry name" value="His_kinase_dom"/>
</dbReference>
<dbReference type="RefSeq" id="WP_132115513.1">
    <property type="nucleotide sequence ID" value="NZ_SLWS01000003.1"/>
</dbReference>
<feature type="transmembrane region" description="Helical" evidence="11">
    <location>
        <begin position="157"/>
        <end position="176"/>
    </location>
</feature>
<dbReference type="GO" id="GO:0005886">
    <property type="term" value="C:plasma membrane"/>
    <property type="evidence" value="ECO:0007669"/>
    <property type="project" value="UniProtKB-SubCell"/>
</dbReference>
<protein>
    <recommendedName>
        <fullName evidence="3">histidine kinase</fullName>
        <ecNumber evidence="3">2.7.13.3</ecNumber>
    </recommendedName>
</protein>
<dbReference type="Gene3D" id="1.10.287.130">
    <property type="match status" value="1"/>
</dbReference>
<dbReference type="Pfam" id="PF02518">
    <property type="entry name" value="HATPase_c"/>
    <property type="match status" value="1"/>
</dbReference>
<feature type="domain" description="Histidine kinase" evidence="12">
    <location>
        <begin position="242"/>
        <end position="456"/>
    </location>
</feature>
<evidence type="ECO:0000313" key="15">
    <source>
        <dbReference type="Proteomes" id="UP000295680"/>
    </source>
</evidence>
<evidence type="ECO:0000256" key="11">
    <source>
        <dbReference type="SAM" id="Phobius"/>
    </source>
</evidence>
<dbReference type="Pfam" id="PF00672">
    <property type="entry name" value="HAMP"/>
    <property type="match status" value="1"/>
</dbReference>
<evidence type="ECO:0000256" key="2">
    <source>
        <dbReference type="ARBA" id="ARBA00004236"/>
    </source>
</evidence>
<dbReference type="InterPro" id="IPR050428">
    <property type="entry name" value="TCS_sensor_his_kinase"/>
</dbReference>
<evidence type="ECO:0000256" key="6">
    <source>
        <dbReference type="ARBA" id="ARBA00022692"/>
    </source>
</evidence>
<dbReference type="SUPFAM" id="SSF158472">
    <property type="entry name" value="HAMP domain-like"/>
    <property type="match status" value="1"/>
</dbReference>
<dbReference type="InterPro" id="IPR036097">
    <property type="entry name" value="HisK_dim/P_sf"/>
</dbReference>
<dbReference type="EC" id="2.7.13.3" evidence="3"/>
<dbReference type="InterPro" id="IPR004358">
    <property type="entry name" value="Sig_transdc_His_kin-like_C"/>
</dbReference>
<evidence type="ECO:0000256" key="5">
    <source>
        <dbReference type="ARBA" id="ARBA00022679"/>
    </source>
</evidence>
<feature type="domain" description="HAMP" evidence="13">
    <location>
        <begin position="181"/>
        <end position="234"/>
    </location>
</feature>
<evidence type="ECO:0000259" key="12">
    <source>
        <dbReference type="PROSITE" id="PS50109"/>
    </source>
</evidence>
<keyword evidence="10 11" id="KW-0472">Membrane</keyword>
<keyword evidence="6 11" id="KW-0812">Transmembrane</keyword>
<dbReference type="PROSITE" id="PS50885">
    <property type="entry name" value="HAMP"/>
    <property type="match status" value="1"/>
</dbReference>
<dbReference type="InterPro" id="IPR003660">
    <property type="entry name" value="HAMP_dom"/>
</dbReference>
<reference evidence="14 15" key="1">
    <citation type="submission" date="2019-03" db="EMBL/GenBank/DDBJ databases">
        <title>Genomic Encyclopedia of Type Strains, Phase IV (KMG-IV): sequencing the most valuable type-strain genomes for metagenomic binning, comparative biology and taxonomic classification.</title>
        <authorList>
            <person name="Goeker M."/>
        </authorList>
    </citation>
    <scope>NUCLEOTIDE SEQUENCE [LARGE SCALE GENOMIC DNA]</scope>
    <source>
        <strain evidence="14 15">DSM 45934</strain>
    </source>
</reference>
<dbReference type="CDD" id="cd00075">
    <property type="entry name" value="HATPase"/>
    <property type="match status" value="1"/>
</dbReference>
<keyword evidence="4" id="KW-0597">Phosphoprotein</keyword>
<dbReference type="Gene3D" id="6.10.340.10">
    <property type="match status" value="1"/>
</dbReference>
<dbReference type="InterPro" id="IPR003661">
    <property type="entry name" value="HisK_dim/P_dom"/>
</dbReference>
<keyword evidence="5" id="KW-0808">Transferase</keyword>
<dbReference type="SMART" id="SM00387">
    <property type="entry name" value="HATPase_c"/>
    <property type="match status" value="1"/>
</dbReference>
<dbReference type="EMBL" id="SLWS01000003">
    <property type="protein sequence ID" value="TCO60491.1"/>
    <property type="molecule type" value="Genomic_DNA"/>
</dbReference>
<dbReference type="FunFam" id="3.30.565.10:FF:000006">
    <property type="entry name" value="Sensor histidine kinase WalK"/>
    <property type="match status" value="1"/>
</dbReference>
<dbReference type="Pfam" id="PF00512">
    <property type="entry name" value="HisKA"/>
    <property type="match status" value="1"/>
</dbReference>
<evidence type="ECO:0000256" key="4">
    <source>
        <dbReference type="ARBA" id="ARBA00022553"/>
    </source>
</evidence>
<organism evidence="14 15">
    <name type="scientific">Actinocrispum wychmicini</name>
    <dbReference type="NCBI Taxonomy" id="1213861"/>
    <lineage>
        <taxon>Bacteria</taxon>
        <taxon>Bacillati</taxon>
        <taxon>Actinomycetota</taxon>
        <taxon>Actinomycetes</taxon>
        <taxon>Pseudonocardiales</taxon>
        <taxon>Pseudonocardiaceae</taxon>
        <taxon>Actinocrispum</taxon>
    </lineage>
</organism>
<evidence type="ECO:0000256" key="7">
    <source>
        <dbReference type="ARBA" id="ARBA00022777"/>
    </source>
</evidence>
<accession>A0A4R2JKG5</accession>
<feature type="transmembrane region" description="Helical" evidence="11">
    <location>
        <begin position="12"/>
        <end position="37"/>
    </location>
</feature>
<evidence type="ECO:0000256" key="10">
    <source>
        <dbReference type="ARBA" id="ARBA00023136"/>
    </source>
</evidence>
<dbReference type="GO" id="GO:0000155">
    <property type="term" value="F:phosphorelay sensor kinase activity"/>
    <property type="evidence" value="ECO:0007669"/>
    <property type="project" value="InterPro"/>
</dbReference>
<dbReference type="OrthoDB" id="9786919at2"/>
<keyword evidence="9" id="KW-0902">Two-component regulatory system</keyword>